<dbReference type="Gene3D" id="3.40.630.30">
    <property type="match status" value="1"/>
</dbReference>
<dbReference type="Pfam" id="PF13302">
    <property type="entry name" value="Acetyltransf_3"/>
    <property type="match status" value="1"/>
</dbReference>
<keyword evidence="3" id="KW-1185">Reference proteome</keyword>
<dbReference type="SUPFAM" id="SSF55729">
    <property type="entry name" value="Acyl-CoA N-acyltransferases (Nat)"/>
    <property type="match status" value="1"/>
</dbReference>
<evidence type="ECO:0000259" key="1">
    <source>
        <dbReference type="PROSITE" id="PS51186"/>
    </source>
</evidence>
<proteinExistence type="predicted"/>
<sequence length="171" mass="19237">MSDKLFQSTNLYLRRFTADDGPFIFELLNTPTWKQFIGDRNINTHHDAVNYITNGPQGLYAKYGYGPWLVSLNNTGEPIGMCGLFKREYLDKPDLGFAFLPGFEGRGFAYEACLASLQYIKDAYKVDKIFATTTDANVRSQRLLERCGFVSNGLVSPPGEAPLLLYVLTLQ</sequence>
<comment type="caution">
    <text evidence="2">The sequence shown here is derived from an EMBL/GenBank/DDBJ whole genome shotgun (WGS) entry which is preliminary data.</text>
</comment>
<dbReference type="RefSeq" id="WP_191175888.1">
    <property type="nucleotide sequence ID" value="NZ_JACWMW010000002.1"/>
</dbReference>
<dbReference type="Proteomes" id="UP000618754">
    <property type="component" value="Unassembled WGS sequence"/>
</dbReference>
<gene>
    <name evidence="2" type="ORF">IDJ75_12190</name>
</gene>
<dbReference type="InterPro" id="IPR016181">
    <property type="entry name" value="Acyl_CoA_acyltransferase"/>
</dbReference>
<dbReference type="PANTHER" id="PTHR43792">
    <property type="entry name" value="GNAT FAMILY, PUTATIVE (AFU_ORTHOLOGUE AFUA_3G00765)-RELATED-RELATED"/>
    <property type="match status" value="1"/>
</dbReference>
<organism evidence="2 3">
    <name type="scientific">Mucilaginibacter rigui</name>
    <dbReference type="NCBI Taxonomy" id="534635"/>
    <lineage>
        <taxon>Bacteria</taxon>
        <taxon>Pseudomonadati</taxon>
        <taxon>Bacteroidota</taxon>
        <taxon>Sphingobacteriia</taxon>
        <taxon>Sphingobacteriales</taxon>
        <taxon>Sphingobacteriaceae</taxon>
        <taxon>Mucilaginibacter</taxon>
    </lineage>
</organism>
<dbReference type="InterPro" id="IPR051531">
    <property type="entry name" value="N-acetyltransferase"/>
</dbReference>
<evidence type="ECO:0000313" key="3">
    <source>
        <dbReference type="Proteomes" id="UP000618754"/>
    </source>
</evidence>
<protein>
    <submittedName>
        <fullName evidence="2">GNAT family N-acetyltransferase</fullName>
    </submittedName>
</protein>
<dbReference type="InterPro" id="IPR000182">
    <property type="entry name" value="GNAT_dom"/>
</dbReference>
<dbReference type="EMBL" id="JACWMW010000002">
    <property type="protein sequence ID" value="MBD1386044.1"/>
    <property type="molecule type" value="Genomic_DNA"/>
</dbReference>
<dbReference type="PANTHER" id="PTHR43792:SF1">
    <property type="entry name" value="N-ACETYLTRANSFERASE DOMAIN-CONTAINING PROTEIN"/>
    <property type="match status" value="1"/>
</dbReference>
<name>A0ABR7X637_9SPHI</name>
<feature type="domain" description="N-acetyltransferase" evidence="1">
    <location>
        <begin position="11"/>
        <end position="171"/>
    </location>
</feature>
<accession>A0ABR7X637</accession>
<reference evidence="2 3" key="1">
    <citation type="submission" date="2020-09" db="EMBL/GenBank/DDBJ databases">
        <title>Novel species of Mucilaginibacter isolated from a glacier on the Tibetan Plateau.</title>
        <authorList>
            <person name="Liu Q."/>
            <person name="Xin Y.-H."/>
        </authorList>
    </citation>
    <scope>NUCLEOTIDE SEQUENCE [LARGE SCALE GENOMIC DNA]</scope>
    <source>
        <strain evidence="2 3">CGMCC 1.13878</strain>
    </source>
</reference>
<evidence type="ECO:0000313" key="2">
    <source>
        <dbReference type="EMBL" id="MBD1386044.1"/>
    </source>
</evidence>
<dbReference type="PROSITE" id="PS51186">
    <property type="entry name" value="GNAT"/>
    <property type="match status" value="1"/>
</dbReference>